<evidence type="ECO:0000313" key="15">
    <source>
        <dbReference type="Proteomes" id="UP000255061"/>
    </source>
</evidence>
<evidence type="ECO:0000256" key="8">
    <source>
        <dbReference type="PROSITE-ProRule" id="PRU01360"/>
    </source>
</evidence>
<comment type="similarity">
    <text evidence="8 9">Belongs to the TonB-dependent receptor family.</text>
</comment>
<dbReference type="InterPro" id="IPR037066">
    <property type="entry name" value="Plug_dom_sf"/>
</dbReference>
<keyword evidence="7 8" id="KW-0998">Cell outer membrane</keyword>
<evidence type="ECO:0000256" key="1">
    <source>
        <dbReference type="ARBA" id="ARBA00004571"/>
    </source>
</evidence>
<keyword evidence="14" id="KW-0675">Receptor</keyword>
<feature type="compositionally biased region" description="Low complexity" evidence="10">
    <location>
        <begin position="32"/>
        <end position="47"/>
    </location>
</feature>
<protein>
    <submittedName>
        <fullName evidence="14">Outer membrane cobalamin receptor protein</fullName>
    </submittedName>
</protein>
<dbReference type="PANTHER" id="PTHR40980">
    <property type="entry name" value="PLUG DOMAIN-CONTAINING PROTEIN"/>
    <property type="match status" value="1"/>
</dbReference>
<evidence type="ECO:0000256" key="6">
    <source>
        <dbReference type="ARBA" id="ARBA00023136"/>
    </source>
</evidence>
<reference evidence="14 15" key="1">
    <citation type="submission" date="2018-06" db="EMBL/GenBank/DDBJ databases">
        <authorList>
            <consortium name="Pathogen Informatics"/>
            <person name="Doyle S."/>
        </authorList>
    </citation>
    <scope>NUCLEOTIDE SEQUENCE [LARGE SCALE GENOMIC DNA]</scope>
    <source>
        <strain evidence="14 15">NCTC10736</strain>
    </source>
</reference>
<evidence type="ECO:0000256" key="5">
    <source>
        <dbReference type="ARBA" id="ARBA00023077"/>
    </source>
</evidence>
<organism evidence="14 15">
    <name type="scientific">Shewanella morhuae</name>
    <dbReference type="NCBI Taxonomy" id="365591"/>
    <lineage>
        <taxon>Bacteria</taxon>
        <taxon>Pseudomonadati</taxon>
        <taxon>Pseudomonadota</taxon>
        <taxon>Gammaproteobacteria</taxon>
        <taxon>Alteromonadales</taxon>
        <taxon>Shewanellaceae</taxon>
        <taxon>Shewanella</taxon>
    </lineage>
</organism>
<dbReference type="SUPFAM" id="SSF56935">
    <property type="entry name" value="Porins"/>
    <property type="match status" value="1"/>
</dbReference>
<keyword evidence="5 9" id="KW-0798">TonB box</keyword>
<dbReference type="InterPro" id="IPR010104">
    <property type="entry name" value="TonB_rcpt_bac"/>
</dbReference>
<evidence type="ECO:0000259" key="12">
    <source>
        <dbReference type="Pfam" id="PF00593"/>
    </source>
</evidence>
<evidence type="ECO:0000256" key="9">
    <source>
        <dbReference type="RuleBase" id="RU003357"/>
    </source>
</evidence>
<dbReference type="InterPro" id="IPR039426">
    <property type="entry name" value="TonB-dep_rcpt-like"/>
</dbReference>
<proteinExistence type="inferred from homology"/>
<evidence type="ECO:0000256" key="4">
    <source>
        <dbReference type="ARBA" id="ARBA00022692"/>
    </source>
</evidence>
<evidence type="ECO:0000313" key="14">
    <source>
        <dbReference type="EMBL" id="SUI69894.1"/>
    </source>
</evidence>
<dbReference type="InterPro" id="IPR012910">
    <property type="entry name" value="Plug_dom"/>
</dbReference>
<evidence type="ECO:0000256" key="2">
    <source>
        <dbReference type="ARBA" id="ARBA00022448"/>
    </source>
</evidence>
<keyword evidence="11" id="KW-0732">Signal</keyword>
<dbReference type="NCBIfam" id="TIGR01782">
    <property type="entry name" value="TonB-Xanth-Caul"/>
    <property type="match status" value="1"/>
</dbReference>
<keyword evidence="4 8" id="KW-0812">Transmembrane</keyword>
<evidence type="ECO:0000256" key="10">
    <source>
        <dbReference type="SAM" id="MobiDB-lite"/>
    </source>
</evidence>
<feature type="domain" description="TonB-dependent receptor plug" evidence="13">
    <location>
        <begin position="76"/>
        <end position="176"/>
    </location>
</feature>
<feature type="signal peptide" evidence="11">
    <location>
        <begin position="1"/>
        <end position="22"/>
    </location>
</feature>
<keyword evidence="3 8" id="KW-1134">Transmembrane beta strand</keyword>
<dbReference type="InterPro" id="IPR000531">
    <property type="entry name" value="Beta-barrel_TonB"/>
</dbReference>
<accession>A0A379ZWV8</accession>
<dbReference type="PANTHER" id="PTHR40980:SF3">
    <property type="entry name" value="TONB-DEPENDENT RECEPTOR-LIKE BETA-BARREL DOMAIN-CONTAINING PROTEIN"/>
    <property type="match status" value="1"/>
</dbReference>
<dbReference type="Pfam" id="PF07715">
    <property type="entry name" value="Plug"/>
    <property type="match status" value="1"/>
</dbReference>
<evidence type="ECO:0000256" key="11">
    <source>
        <dbReference type="SAM" id="SignalP"/>
    </source>
</evidence>
<sequence length="940" mass="103931">MFKQTYLASAIIFALTSQAAYAADQNMAQQSQTETEATVTQQQAPVAKPQASDNEMEVIQVQGVRASLNKAVELKRQNIQVVDAIVAEDIGKFPDNNVVEALQRVTGVQVTDRAGGEANTVSIRGLTDVTTTVNGRQIFTSTGRSVSIADIPAALLGSVEIFKTRSSAQIGSGIAGQIDIKTHKPFDFEESKVSVAAKGIYSDQPDKIDPNFSALASDRWDTSIGEIGALINLSYIRTNYKDDVVSPGASFPYFVEDGTRINDGWNVGSAHGIDTSAGATIGGKEYLLARDAMIGNSIEGERERPAFNISLQWAPTDTAEYTFEAFYNGFRNESFNSMLFSTVDSPANWNQVVNDGIDVYDGTNVVKSRTVYDAYNFTSGDYSKSSTDSYVFALGGKWDITEDFQLKSEVVYQQSTFENEFTAMRGQTTVYGVDVDYNADDGIPSWTYLDNPDTSVDESDMTNTAQWQTADFYDNGSKDEGDSLSWTMDGSVYIDVGIFTKLQFGARYEQRGATNSNRVVSGGNNIAFDDLDPSLITNTTNFFDGRANVPNSWAVINGYNLYKNRRQYEALWGFDASDLVLQKTFDIDEDSWAGYVMSDFDTELFGKRFDGQVGLRYEGSESDMTFFDNDAIDANNTPYTAESSATNSTSKLLPSVMMRYWLTDDLVARFAYTETIRLPAFTDLNSFTYYTPDLTGTGFGTASGGNPSLDPVTSKNYDFSLEYYFGEGNSIYGTYFRRDIDGLVYGSLTKTLHDYDGDGVDEAYVLNRPGNTSNGKLTGVELGAVYFPEGMPSLLDGLGTQVSATLLDSSQDIPEYDSDTGNQIGTTTRDMFGVSDESYSATLIYDKDFFSARMSYTWRSAFLNSYDAGLFAMPRGIYRKPEQSLDFQLSYNITDDLVLSFDATNILDDVYQEYYEDSTLFNRTNSIYTRTFALGVRYSF</sequence>
<dbReference type="Pfam" id="PF00593">
    <property type="entry name" value="TonB_dep_Rec_b-barrel"/>
    <property type="match status" value="1"/>
</dbReference>
<evidence type="ECO:0000256" key="7">
    <source>
        <dbReference type="ARBA" id="ARBA00023237"/>
    </source>
</evidence>
<feature type="region of interest" description="Disordered" evidence="10">
    <location>
        <begin position="32"/>
        <end position="51"/>
    </location>
</feature>
<dbReference type="PROSITE" id="PS52016">
    <property type="entry name" value="TONB_DEPENDENT_REC_3"/>
    <property type="match status" value="1"/>
</dbReference>
<keyword evidence="6 8" id="KW-0472">Membrane</keyword>
<dbReference type="Gene3D" id="2.170.130.10">
    <property type="entry name" value="TonB-dependent receptor, plug domain"/>
    <property type="match status" value="1"/>
</dbReference>
<comment type="subcellular location">
    <subcellularLocation>
        <location evidence="1 8">Cell outer membrane</location>
        <topology evidence="1 8">Multi-pass membrane protein</topology>
    </subcellularLocation>
</comment>
<keyword evidence="2 8" id="KW-0813">Transport</keyword>
<dbReference type="AlphaFoldDB" id="A0A379ZWV8"/>
<dbReference type="Proteomes" id="UP000255061">
    <property type="component" value="Unassembled WGS sequence"/>
</dbReference>
<feature type="chain" id="PRO_5016987559" evidence="11">
    <location>
        <begin position="23"/>
        <end position="940"/>
    </location>
</feature>
<dbReference type="RefSeq" id="WP_115405725.1">
    <property type="nucleotide sequence ID" value="NZ_UGYV01000001.1"/>
</dbReference>
<evidence type="ECO:0000259" key="13">
    <source>
        <dbReference type="Pfam" id="PF07715"/>
    </source>
</evidence>
<dbReference type="GO" id="GO:0009279">
    <property type="term" value="C:cell outer membrane"/>
    <property type="evidence" value="ECO:0007669"/>
    <property type="project" value="UniProtKB-SubCell"/>
</dbReference>
<name>A0A379ZWV8_9GAMM</name>
<dbReference type="InterPro" id="IPR036942">
    <property type="entry name" value="Beta-barrel_TonB_sf"/>
</dbReference>
<evidence type="ECO:0000256" key="3">
    <source>
        <dbReference type="ARBA" id="ARBA00022452"/>
    </source>
</evidence>
<gene>
    <name evidence="14" type="ORF">NCTC10736_01192</name>
</gene>
<dbReference type="EMBL" id="UGYV01000001">
    <property type="protein sequence ID" value="SUI69894.1"/>
    <property type="molecule type" value="Genomic_DNA"/>
</dbReference>
<feature type="domain" description="TonB-dependent receptor-like beta-barrel" evidence="12">
    <location>
        <begin position="432"/>
        <end position="906"/>
    </location>
</feature>
<dbReference type="Gene3D" id="2.40.170.20">
    <property type="entry name" value="TonB-dependent receptor, beta-barrel domain"/>
    <property type="match status" value="1"/>
</dbReference>